<reference evidence="2" key="1">
    <citation type="submission" date="2021-01" db="EMBL/GenBank/DDBJ databases">
        <authorList>
            <person name="Corre E."/>
            <person name="Pelletier E."/>
            <person name="Niang G."/>
            <person name="Scheremetjew M."/>
            <person name="Finn R."/>
            <person name="Kale V."/>
            <person name="Holt S."/>
            <person name="Cochrane G."/>
            <person name="Meng A."/>
            <person name="Brown T."/>
            <person name="Cohen L."/>
        </authorList>
    </citation>
    <scope>NUCLEOTIDE SEQUENCE</scope>
    <source>
        <strain evidence="2">PLY182g</strain>
    </source>
</reference>
<evidence type="ECO:0000313" key="2">
    <source>
        <dbReference type="EMBL" id="CAD8596684.1"/>
    </source>
</evidence>
<feature type="chain" id="PRO_5031309322" evidence="1">
    <location>
        <begin position="17"/>
        <end position="214"/>
    </location>
</feature>
<protein>
    <submittedName>
        <fullName evidence="2">Uncharacterized protein</fullName>
    </submittedName>
</protein>
<dbReference type="EMBL" id="HBEY01000031">
    <property type="protein sequence ID" value="CAD8596684.1"/>
    <property type="molecule type" value="Transcribed_RNA"/>
</dbReference>
<gene>
    <name evidence="2" type="ORF">CPEL01642_LOCUS13</name>
</gene>
<feature type="signal peptide" evidence="1">
    <location>
        <begin position="1"/>
        <end position="16"/>
    </location>
</feature>
<keyword evidence="1" id="KW-0732">Signal</keyword>
<sequence length="214" mass="22941">MRRISCFVAILVPASATYLDTVACTDIQTVSKAELLSGVPLAVMPVQAANLPAELNACTAQICARSATGPNAKADRQLLFSIIPHEDFDPTKWWCSSDLGEMQTFIGSHHGPIQAVAPPGRGGSLVEVTEMIERAHVESVCHVVTSDSLGPPVYTCHSELCDTCAAETHSVLFDATGRGGEIFSVLCHDHAGASDLWHQDDHCHPLRDGDLVWV</sequence>
<evidence type="ECO:0000256" key="1">
    <source>
        <dbReference type="SAM" id="SignalP"/>
    </source>
</evidence>
<proteinExistence type="predicted"/>
<accession>A0A7S0KYE0</accession>
<dbReference type="AlphaFoldDB" id="A0A7S0KYE0"/>
<name>A0A7S0KYE0_9EUKA</name>
<organism evidence="2">
    <name type="scientific">Coccolithus braarudii</name>
    <dbReference type="NCBI Taxonomy" id="221442"/>
    <lineage>
        <taxon>Eukaryota</taxon>
        <taxon>Haptista</taxon>
        <taxon>Haptophyta</taxon>
        <taxon>Prymnesiophyceae</taxon>
        <taxon>Coccolithales</taxon>
        <taxon>Coccolithaceae</taxon>
        <taxon>Coccolithus</taxon>
    </lineage>
</organism>